<gene>
    <name evidence="10" type="ORF">CLV92_105100</name>
</gene>
<sequence length="268" mass="27595">MADAGAVTAATPVVAALVGLLIGSFLNVVIHRVPRGESVVRPASRCPGCGHAVRSRDNVPVVSWLLLRGRCRDCAAPISVRYPLVEFGTGLLFGAVAWLVGPSWALPAYLYLAAIAVALTMIDLDVQRLPDAIVKPSYVVAAVLLAAASAATGDWGAMLRAGIGCAALLALYAPLWLFGGMGRGDVKLAGVLGLYLGWWSWEALVVGGFAAFVLGGAVGVALMLLGRARRRTKVPFGPSMLAGALLALFAAAPVASWYLGVVGLAPPA</sequence>
<feature type="domain" description="Prepilin type IV endopeptidase peptidase" evidence="8">
    <location>
        <begin position="111"/>
        <end position="219"/>
    </location>
</feature>
<dbReference type="PANTHER" id="PTHR30487:SF0">
    <property type="entry name" value="PREPILIN LEADER PEPTIDASE_N-METHYLTRANSFERASE-RELATED"/>
    <property type="match status" value="1"/>
</dbReference>
<keyword evidence="3" id="KW-1003">Cell membrane</keyword>
<dbReference type="InterPro" id="IPR000045">
    <property type="entry name" value="Prepilin_IV_endopep_pep"/>
</dbReference>
<keyword evidence="10" id="KW-0808">Transferase</keyword>
<dbReference type="PANTHER" id="PTHR30487">
    <property type="entry name" value="TYPE 4 PREPILIN-LIKE PROTEINS LEADER PEPTIDE-PROCESSING ENZYME"/>
    <property type="match status" value="1"/>
</dbReference>
<evidence type="ECO:0000256" key="4">
    <source>
        <dbReference type="ARBA" id="ARBA00022692"/>
    </source>
</evidence>
<accession>A0A2S6IPE0</accession>
<feature type="transmembrane region" description="Helical" evidence="7">
    <location>
        <begin position="157"/>
        <end position="178"/>
    </location>
</feature>
<feature type="transmembrane region" description="Helical" evidence="7">
    <location>
        <begin position="240"/>
        <end position="259"/>
    </location>
</feature>
<comment type="caution">
    <text evidence="10">The sequence shown here is derived from an EMBL/GenBank/DDBJ whole genome shotgun (WGS) entry which is preliminary data.</text>
</comment>
<feature type="transmembrane region" description="Helical" evidence="7">
    <location>
        <begin position="106"/>
        <end position="126"/>
    </location>
</feature>
<feature type="transmembrane region" description="Helical" evidence="7">
    <location>
        <begin position="207"/>
        <end position="228"/>
    </location>
</feature>
<feature type="domain" description="Prepilin peptidase A24 N-terminal" evidence="9">
    <location>
        <begin position="17"/>
        <end position="98"/>
    </location>
</feature>
<dbReference type="Pfam" id="PF01478">
    <property type="entry name" value="Peptidase_A24"/>
    <property type="match status" value="1"/>
</dbReference>
<dbReference type="GO" id="GO:0032259">
    <property type="term" value="P:methylation"/>
    <property type="evidence" value="ECO:0007669"/>
    <property type="project" value="UniProtKB-KW"/>
</dbReference>
<protein>
    <submittedName>
        <fullName evidence="10">Leader peptidase (Prepilin peptidase)/N-methyltransferase</fullName>
    </submittedName>
</protein>
<dbReference type="InterPro" id="IPR010627">
    <property type="entry name" value="Prepilin_pept_A24_N"/>
</dbReference>
<feature type="transmembrane region" description="Helical" evidence="7">
    <location>
        <begin position="6"/>
        <end position="30"/>
    </location>
</feature>
<dbReference type="GO" id="GO:0006465">
    <property type="term" value="P:signal peptide processing"/>
    <property type="evidence" value="ECO:0007669"/>
    <property type="project" value="TreeGrafter"/>
</dbReference>
<evidence type="ECO:0000256" key="3">
    <source>
        <dbReference type="ARBA" id="ARBA00022475"/>
    </source>
</evidence>
<evidence type="ECO:0000256" key="1">
    <source>
        <dbReference type="ARBA" id="ARBA00004651"/>
    </source>
</evidence>
<dbReference type="Gene3D" id="1.20.120.1220">
    <property type="match status" value="1"/>
</dbReference>
<dbReference type="GO" id="GO:0005886">
    <property type="term" value="C:plasma membrane"/>
    <property type="evidence" value="ECO:0007669"/>
    <property type="project" value="UniProtKB-SubCell"/>
</dbReference>
<evidence type="ECO:0000256" key="7">
    <source>
        <dbReference type="SAM" id="Phobius"/>
    </source>
</evidence>
<evidence type="ECO:0000256" key="2">
    <source>
        <dbReference type="ARBA" id="ARBA00005801"/>
    </source>
</evidence>
<evidence type="ECO:0000256" key="6">
    <source>
        <dbReference type="ARBA" id="ARBA00023136"/>
    </source>
</evidence>
<dbReference type="GO" id="GO:0004190">
    <property type="term" value="F:aspartic-type endopeptidase activity"/>
    <property type="evidence" value="ECO:0007669"/>
    <property type="project" value="InterPro"/>
</dbReference>
<keyword evidence="11" id="KW-1185">Reference proteome</keyword>
<dbReference type="InterPro" id="IPR050882">
    <property type="entry name" value="Prepilin_peptidase/N-MTase"/>
</dbReference>
<comment type="similarity">
    <text evidence="2">Belongs to the peptidase A24 family.</text>
</comment>
<keyword evidence="4 7" id="KW-0812">Transmembrane</keyword>
<evidence type="ECO:0000313" key="10">
    <source>
        <dbReference type="EMBL" id="PPK96000.1"/>
    </source>
</evidence>
<evidence type="ECO:0000259" key="8">
    <source>
        <dbReference type="Pfam" id="PF01478"/>
    </source>
</evidence>
<feature type="transmembrane region" description="Helical" evidence="7">
    <location>
        <begin position="80"/>
        <end position="100"/>
    </location>
</feature>
<organism evidence="10 11">
    <name type="scientific">Kineococcus xinjiangensis</name>
    <dbReference type="NCBI Taxonomy" id="512762"/>
    <lineage>
        <taxon>Bacteria</taxon>
        <taxon>Bacillati</taxon>
        <taxon>Actinomycetota</taxon>
        <taxon>Actinomycetes</taxon>
        <taxon>Kineosporiales</taxon>
        <taxon>Kineosporiaceae</taxon>
        <taxon>Kineococcus</taxon>
    </lineage>
</organism>
<keyword evidence="6 7" id="KW-0472">Membrane</keyword>
<proteinExistence type="inferred from homology"/>
<dbReference type="AlphaFoldDB" id="A0A2S6IPE0"/>
<keyword evidence="5 7" id="KW-1133">Transmembrane helix</keyword>
<dbReference type="Pfam" id="PF06750">
    <property type="entry name" value="A24_N_bact"/>
    <property type="match status" value="1"/>
</dbReference>
<dbReference type="EMBL" id="PTJD01000005">
    <property type="protein sequence ID" value="PPK96000.1"/>
    <property type="molecule type" value="Genomic_DNA"/>
</dbReference>
<dbReference type="Proteomes" id="UP000239485">
    <property type="component" value="Unassembled WGS sequence"/>
</dbReference>
<comment type="subcellular location">
    <subcellularLocation>
        <location evidence="1">Cell membrane</location>
        <topology evidence="1">Multi-pass membrane protein</topology>
    </subcellularLocation>
</comment>
<keyword evidence="10" id="KW-0489">Methyltransferase</keyword>
<evidence type="ECO:0000256" key="5">
    <source>
        <dbReference type="ARBA" id="ARBA00022989"/>
    </source>
</evidence>
<evidence type="ECO:0000259" key="9">
    <source>
        <dbReference type="Pfam" id="PF06750"/>
    </source>
</evidence>
<evidence type="ECO:0000313" key="11">
    <source>
        <dbReference type="Proteomes" id="UP000239485"/>
    </source>
</evidence>
<reference evidence="10 11" key="1">
    <citation type="submission" date="2018-02" db="EMBL/GenBank/DDBJ databases">
        <title>Genomic Encyclopedia of Archaeal and Bacterial Type Strains, Phase II (KMG-II): from individual species to whole genera.</title>
        <authorList>
            <person name="Goeker M."/>
        </authorList>
    </citation>
    <scope>NUCLEOTIDE SEQUENCE [LARGE SCALE GENOMIC DNA]</scope>
    <source>
        <strain evidence="10 11">DSM 22857</strain>
    </source>
</reference>
<dbReference type="GO" id="GO:0008168">
    <property type="term" value="F:methyltransferase activity"/>
    <property type="evidence" value="ECO:0007669"/>
    <property type="project" value="UniProtKB-KW"/>
</dbReference>
<dbReference type="RefSeq" id="WP_245886585.1">
    <property type="nucleotide sequence ID" value="NZ_PTJD01000005.1"/>
</dbReference>
<name>A0A2S6IPE0_9ACTN</name>